<gene>
    <name evidence="2" type="ordered locus">Os09g0392666</name>
    <name evidence="2" type="ORF">OSNPB_090392666</name>
</gene>
<feature type="non-terminal residue" evidence="2">
    <location>
        <position position="1"/>
    </location>
</feature>
<dbReference type="Proteomes" id="UP000059680">
    <property type="component" value="Chromosome 9"/>
</dbReference>
<feature type="region of interest" description="Disordered" evidence="1">
    <location>
        <begin position="27"/>
        <end position="46"/>
    </location>
</feature>
<evidence type="ECO:0000256" key="1">
    <source>
        <dbReference type="SAM" id="MobiDB-lite"/>
    </source>
</evidence>
<dbReference type="InParanoid" id="A0A0P0XN20"/>
<dbReference type="Gramene" id="Os09t0392666-01">
    <property type="protein sequence ID" value="Os09t0392666-01"/>
    <property type="gene ID" value="Os09g0392666"/>
</dbReference>
<accession>A0A0P0XN20</accession>
<dbReference type="PaxDb" id="39947-A0A0P0XN20"/>
<proteinExistence type="predicted"/>
<reference evidence="3" key="1">
    <citation type="journal article" date="2005" name="Nature">
        <title>The map-based sequence of the rice genome.</title>
        <authorList>
            <consortium name="International rice genome sequencing project (IRGSP)"/>
            <person name="Matsumoto T."/>
            <person name="Wu J."/>
            <person name="Kanamori H."/>
            <person name="Katayose Y."/>
            <person name="Fujisawa M."/>
            <person name="Namiki N."/>
            <person name="Mizuno H."/>
            <person name="Yamamoto K."/>
            <person name="Antonio B.A."/>
            <person name="Baba T."/>
            <person name="Sakata K."/>
            <person name="Nagamura Y."/>
            <person name="Aoki H."/>
            <person name="Arikawa K."/>
            <person name="Arita K."/>
            <person name="Bito T."/>
            <person name="Chiden Y."/>
            <person name="Fujitsuka N."/>
            <person name="Fukunaka R."/>
            <person name="Hamada M."/>
            <person name="Harada C."/>
            <person name="Hayashi A."/>
            <person name="Hijishita S."/>
            <person name="Honda M."/>
            <person name="Hosokawa S."/>
            <person name="Ichikawa Y."/>
            <person name="Idonuma A."/>
            <person name="Iijima M."/>
            <person name="Ikeda M."/>
            <person name="Ikeno M."/>
            <person name="Ito K."/>
            <person name="Ito S."/>
            <person name="Ito T."/>
            <person name="Ito Y."/>
            <person name="Ito Y."/>
            <person name="Iwabuchi A."/>
            <person name="Kamiya K."/>
            <person name="Karasawa W."/>
            <person name="Kurita K."/>
            <person name="Katagiri S."/>
            <person name="Kikuta A."/>
            <person name="Kobayashi H."/>
            <person name="Kobayashi N."/>
            <person name="Machita K."/>
            <person name="Maehara T."/>
            <person name="Masukawa M."/>
            <person name="Mizubayashi T."/>
            <person name="Mukai Y."/>
            <person name="Nagasaki H."/>
            <person name="Nagata Y."/>
            <person name="Naito S."/>
            <person name="Nakashima M."/>
            <person name="Nakama Y."/>
            <person name="Nakamichi Y."/>
            <person name="Nakamura M."/>
            <person name="Meguro A."/>
            <person name="Negishi M."/>
            <person name="Ohta I."/>
            <person name="Ohta T."/>
            <person name="Okamoto M."/>
            <person name="Ono N."/>
            <person name="Saji S."/>
            <person name="Sakaguchi M."/>
            <person name="Sakai K."/>
            <person name="Shibata M."/>
            <person name="Shimokawa T."/>
            <person name="Song J."/>
            <person name="Takazaki Y."/>
            <person name="Terasawa K."/>
            <person name="Tsugane M."/>
            <person name="Tsuji K."/>
            <person name="Ueda S."/>
            <person name="Waki K."/>
            <person name="Yamagata H."/>
            <person name="Yamamoto M."/>
            <person name="Yamamoto S."/>
            <person name="Yamane H."/>
            <person name="Yoshiki S."/>
            <person name="Yoshihara R."/>
            <person name="Yukawa K."/>
            <person name="Zhong H."/>
            <person name="Yano M."/>
            <person name="Yuan Q."/>
            <person name="Ouyang S."/>
            <person name="Liu J."/>
            <person name="Jones K.M."/>
            <person name="Gansberger K."/>
            <person name="Moffat K."/>
            <person name="Hill J."/>
            <person name="Bera J."/>
            <person name="Fadrosh D."/>
            <person name="Jin S."/>
            <person name="Johri S."/>
            <person name="Kim M."/>
            <person name="Overton L."/>
            <person name="Reardon M."/>
            <person name="Tsitrin T."/>
            <person name="Vuong H."/>
            <person name="Weaver B."/>
            <person name="Ciecko A."/>
            <person name="Tallon L."/>
            <person name="Jackson J."/>
            <person name="Pai G."/>
            <person name="Aken S.V."/>
            <person name="Utterback T."/>
            <person name="Reidmuller S."/>
            <person name="Feldblyum T."/>
            <person name="Hsiao J."/>
            <person name="Zismann V."/>
            <person name="Iobst S."/>
            <person name="de Vazeille A.R."/>
            <person name="Buell C.R."/>
            <person name="Ying K."/>
            <person name="Li Y."/>
            <person name="Lu T."/>
            <person name="Huang Y."/>
            <person name="Zhao Q."/>
            <person name="Feng Q."/>
            <person name="Zhang L."/>
            <person name="Zhu J."/>
            <person name="Weng Q."/>
            <person name="Mu J."/>
            <person name="Lu Y."/>
            <person name="Fan D."/>
            <person name="Liu Y."/>
            <person name="Guan J."/>
            <person name="Zhang Y."/>
            <person name="Yu S."/>
            <person name="Liu X."/>
            <person name="Zhang Y."/>
            <person name="Hong G."/>
            <person name="Han B."/>
            <person name="Choisne N."/>
            <person name="Demange N."/>
            <person name="Orjeda G."/>
            <person name="Samain S."/>
            <person name="Cattolico L."/>
            <person name="Pelletier E."/>
            <person name="Couloux A."/>
            <person name="Segurens B."/>
            <person name="Wincker P."/>
            <person name="D'Hont A."/>
            <person name="Scarpelli C."/>
            <person name="Weissenbach J."/>
            <person name="Salanoubat M."/>
            <person name="Quetier F."/>
            <person name="Yu Y."/>
            <person name="Kim H.R."/>
            <person name="Rambo T."/>
            <person name="Currie J."/>
            <person name="Collura K."/>
            <person name="Luo M."/>
            <person name="Yang T."/>
            <person name="Ammiraju J.S.S."/>
            <person name="Engler F."/>
            <person name="Soderlund C."/>
            <person name="Wing R.A."/>
            <person name="Palmer L.E."/>
            <person name="de la Bastide M."/>
            <person name="Spiegel L."/>
            <person name="Nascimento L."/>
            <person name="Zutavern T."/>
            <person name="O'Shaughnessy A."/>
            <person name="Dike S."/>
            <person name="Dedhia N."/>
            <person name="Preston R."/>
            <person name="Balija V."/>
            <person name="McCombie W.R."/>
            <person name="Chow T."/>
            <person name="Chen H."/>
            <person name="Chung M."/>
            <person name="Chen C."/>
            <person name="Shaw J."/>
            <person name="Wu H."/>
            <person name="Hsiao K."/>
            <person name="Chao Y."/>
            <person name="Chu M."/>
            <person name="Cheng C."/>
            <person name="Hour A."/>
            <person name="Lee P."/>
            <person name="Lin S."/>
            <person name="Lin Y."/>
            <person name="Liou J."/>
            <person name="Liu S."/>
            <person name="Hsing Y."/>
            <person name="Raghuvanshi S."/>
            <person name="Mohanty A."/>
            <person name="Bharti A.K."/>
            <person name="Gaur A."/>
            <person name="Gupta V."/>
            <person name="Kumar D."/>
            <person name="Ravi V."/>
            <person name="Vij S."/>
            <person name="Kapur A."/>
            <person name="Khurana P."/>
            <person name="Khurana P."/>
            <person name="Khurana J.P."/>
            <person name="Tyagi A.K."/>
            <person name="Gaikwad K."/>
            <person name="Singh A."/>
            <person name="Dalal V."/>
            <person name="Srivastava S."/>
            <person name="Dixit A."/>
            <person name="Pal A.K."/>
            <person name="Ghazi I.A."/>
            <person name="Yadav M."/>
            <person name="Pandit A."/>
            <person name="Bhargava A."/>
            <person name="Sureshbabu K."/>
            <person name="Batra K."/>
            <person name="Sharma T.R."/>
            <person name="Mohapatra T."/>
            <person name="Singh N.K."/>
            <person name="Messing J."/>
            <person name="Nelson A.B."/>
            <person name="Fuks G."/>
            <person name="Kavchok S."/>
            <person name="Keizer G."/>
            <person name="Linton E."/>
            <person name="Llaca V."/>
            <person name="Song R."/>
            <person name="Tanyolac B."/>
            <person name="Young S."/>
            <person name="Ho-Il K."/>
            <person name="Hahn J.H."/>
            <person name="Sangsakoo G."/>
            <person name="Vanavichit A."/>
            <person name="de Mattos Luiz.A.T."/>
            <person name="Zimmer P.D."/>
            <person name="Malone G."/>
            <person name="Dellagostin O."/>
            <person name="de Oliveira A.C."/>
            <person name="Bevan M."/>
            <person name="Bancroft I."/>
            <person name="Minx P."/>
            <person name="Cordum H."/>
            <person name="Wilson R."/>
            <person name="Cheng Z."/>
            <person name="Jin W."/>
            <person name="Jiang J."/>
            <person name="Leong S.A."/>
            <person name="Iwama H."/>
            <person name="Gojobori T."/>
            <person name="Itoh T."/>
            <person name="Niimura Y."/>
            <person name="Fujii Y."/>
            <person name="Habara T."/>
            <person name="Sakai H."/>
            <person name="Sato Y."/>
            <person name="Wilson G."/>
            <person name="Kumar K."/>
            <person name="McCouch S."/>
            <person name="Juretic N."/>
            <person name="Hoen D."/>
            <person name="Wright S."/>
            <person name="Bruskiewich R."/>
            <person name="Bureau T."/>
            <person name="Miyao A."/>
            <person name="Hirochika H."/>
            <person name="Nishikawa T."/>
            <person name="Kadowaki K."/>
            <person name="Sugiura M."/>
            <person name="Burr B."/>
            <person name="Sasaki T."/>
        </authorList>
    </citation>
    <scope>NUCLEOTIDE SEQUENCE [LARGE SCALE GENOMIC DNA]</scope>
    <source>
        <strain evidence="3">cv. Nipponbare</strain>
    </source>
</reference>
<dbReference type="AlphaFoldDB" id="A0A0P0XN20"/>
<reference evidence="2 3" key="3">
    <citation type="journal article" date="2013" name="Rice">
        <title>Improvement of the Oryza sativa Nipponbare reference genome using next generation sequence and optical map data.</title>
        <authorList>
            <person name="Kawahara Y."/>
            <person name="de la Bastide M."/>
            <person name="Hamilton J.P."/>
            <person name="Kanamori H."/>
            <person name="McCombie W.R."/>
            <person name="Ouyang S."/>
            <person name="Schwartz D.C."/>
            <person name="Tanaka T."/>
            <person name="Wu J."/>
            <person name="Zhou S."/>
            <person name="Childs K.L."/>
            <person name="Davidson R.M."/>
            <person name="Lin H."/>
            <person name="Quesada-Ocampo L."/>
            <person name="Vaillancourt B."/>
            <person name="Sakai H."/>
            <person name="Lee S.S."/>
            <person name="Kim J."/>
            <person name="Numa H."/>
            <person name="Itoh T."/>
            <person name="Buell C.R."/>
            <person name="Matsumoto T."/>
        </authorList>
    </citation>
    <scope>NUCLEOTIDE SEQUENCE [LARGE SCALE GENOMIC DNA]</scope>
    <source>
        <strain evidence="3">cv. Nipponbare</strain>
    </source>
</reference>
<name>A0A0P0XN20_ORYSJ</name>
<reference evidence="2 3" key="2">
    <citation type="journal article" date="2013" name="Plant Cell Physiol.">
        <title>Rice Annotation Project Database (RAP-DB): an integrative and interactive database for rice genomics.</title>
        <authorList>
            <person name="Sakai H."/>
            <person name="Lee S.S."/>
            <person name="Tanaka T."/>
            <person name="Numa H."/>
            <person name="Kim J."/>
            <person name="Kawahara Y."/>
            <person name="Wakimoto H."/>
            <person name="Yang C.C."/>
            <person name="Iwamoto M."/>
            <person name="Abe T."/>
            <person name="Yamada Y."/>
            <person name="Muto A."/>
            <person name="Inokuchi H."/>
            <person name="Ikemura T."/>
            <person name="Matsumoto T."/>
            <person name="Sasaki T."/>
            <person name="Itoh T."/>
        </authorList>
    </citation>
    <scope>NUCLEOTIDE SEQUENCE [LARGE SCALE GENOMIC DNA]</scope>
    <source>
        <strain evidence="3">cv. Nipponbare</strain>
    </source>
</reference>
<evidence type="ECO:0000313" key="2">
    <source>
        <dbReference type="EMBL" id="BAT07917.1"/>
    </source>
</evidence>
<dbReference type="EMBL" id="AP014965">
    <property type="protein sequence ID" value="BAT07917.1"/>
    <property type="molecule type" value="Genomic_DNA"/>
</dbReference>
<protein>
    <submittedName>
        <fullName evidence="2">Os09g0392666 protein</fullName>
    </submittedName>
</protein>
<organism evidence="2 3">
    <name type="scientific">Oryza sativa subsp. japonica</name>
    <name type="common">Rice</name>
    <dbReference type="NCBI Taxonomy" id="39947"/>
    <lineage>
        <taxon>Eukaryota</taxon>
        <taxon>Viridiplantae</taxon>
        <taxon>Streptophyta</taxon>
        <taxon>Embryophyta</taxon>
        <taxon>Tracheophyta</taxon>
        <taxon>Spermatophyta</taxon>
        <taxon>Magnoliopsida</taxon>
        <taxon>Liliopsida</taxon>
        <taxon>Poales</taxon>
        <taxon>Poaceae</taxon>
        <taxon>BOP clade</taxon>
        <taxon>Oryzoideae</taxon>
        <taxon>Oryzeae</taxon>
        <taxon>Oryzinae</taxon>
        <taxon>Oryza</taxon>
        <taxon>Oryza sativa</taxon>
    </lineage>
</organism>
<evidence type="ECO:0000313" key="3">
    <source>
        <dbReference type="Proteomes" id="UP000059680"/>
    </source>
</evidence>
<keyword evidence="3" id="KW-1185">Reference proteome</keyword>
<sequence length="221" mass="24999">LFFYSHRRKALSLSSIFFPHQRNRGCRATEPAGGARRQRQIEGGTWRERRRSRAALAATAPAANRERCAKLSLSLLFLSLSFFLCLSSAQERPREREPTAGLGSAASTRRRHVARVTKAAVGGHGESRVGVVAWRLGDAWLGPGRRLGATEVDAARWRSEHWATVGRSPGASRQAGVGRGRRWLIEARRIRRRWRWEGRIWRPLPLPRRPQIPSPLRPPRA</sequence>